<feature type="binding site" evidence="12">
    <location>
        <position position="199"/>
    </location>
    <ligand>
        <name>Zn(2+)</name>
        <dbReference type="ChEBI" id="CHEBI:29105"/>
        <label>2</label>
    </ligand>
</feature>
<keyword evidence="1 12" id="KW-0963">Cytoplasm</keyword>
<dbReference type="AlphaFoldDB" id="A0A6N4RFN6"/>
<dbReference type="SUPFAM" id="SSF49493">
    <property type="entry name" value="HSP40/DnaJ peptide-binding domain"/>
    <property type="match status" value="2"/>
</dbReference>
<dbReference type="Pfam" id="PF00684">
    <property type="entry name" value="DnaJ_CXXCXGXG"/>
    <property type="match status" value="1"/>
</dbReference>
<feature type="binding site" evidence="12">
    <location>
        <position position="216"/>
    </location>
    <ligand>
        <name>Zn(2+)</name>
        <dbReference type="ChEBI" id="CHEBI:29105"/>
        <label>1</label>
    </ligand>
</feature>
<dbReference type="GO" id="GO:0008270">
    <property type="term" value="F:zinc ion binding"/>
    <property type="evidence" value="ECO:0007669"/>
    <property type="project" value="UniProtKB-UniRule"/>
</dbReference>
<dbReference type="FunFam" id="1.10.287.110:FF:000034">
    <property type="entry name" value="Chaperone protein DnaJ"/>
    <property type="match status" value="1"/>
</dbReference>
<comment type="subcellular location">
    <subcellularLocation>
        <location evidence="12">Cytoplasm</location>
    </subcellularLocation>
</comment>
<proteinExistence type="inferred from homology"/>
<keyword evidence="8 12" id="KW-0143">Chaperone</keyword>
<feature type="repeat" description="CXXCXGXG motif" evidence="12">
    <location>
        <begin position="213"/>
        <end position="220"/>
    </location>
</feature>
<evidence type="ECO:0000256" key="3">
    <source>
        <dbReference type="ARBA" id="ARBA00022723"/>
    </source>
</evidence>
<dbReference type="Gene3D" id="1.10.287.110">
    <property type="entry name" value="DnaJ domain"/>
    <property type="match status" value="1"/>
</dbReference>
<dbReference type="HAMAP" id="MF_01152">
    <property type="entry name" value="DnaJ"/>
    <property type="match status" value="1"/>
</dbReference>
<name>A0A6N4RFN6_BLAVI</name>
<feature type="binding site" evidence="12">
    <location>
        <position position="213"/>
    </location>
    <ligand>
        <name>Zn(2+)</name>
        <dbReference type="ChEBI" id="CHEBI:29105"/>
        <label>1</label>
    </ligand>
</feature>
<keyword evidence="6 12" id="KW-0862">Zinc</keyword>
<evidence type="ECO:0000256" key="4">
    <source>
        <dbReference type="ARBA" id="ARBA00022737"/>
    </source>
</evidence>
<evidence type="ECO:0000256" key="5">
    <source>
        <dbReference type="ARBA" id="ARBA00022771"/>
    </source>
</evidence>
<dbReference type="SUPFAM" id="SSF46565">
    <property type="entry name" value="Chaperone J-domain"/>
    <property type="match status" value="1"/>
</dbReference>
<dbReference type="InterPro" id="IPR012724">
    <property type="entry name" value="DnaJ"/>
</dbReference>
<dbReference type="InterPro" id="IPR008971">
    <property type="entry name" value="HSP40/DnaJ_pept-bd"/>
</dbReference>
<protein>
    <recommendedName>
        <fullName evidence="11 12">Chaperone protein DnaJ</fullName>
    </recommendedName>
</protein>
<feature type="zinc finger region" description="CR-type" evidence="13">
    <location>
        <begin position="147"/>
        <end position="225"/>
    </location>
</feature>
<dbReference type="SMART" id="SM00271">
    <property type="entry name" value="DnaJ"/>
    <property type="match status" value="1"/>
</dbReference>
<dbReference type="PANTHER" id="PTHR43096">
    <property type="entry name" value="DNAJ HOMOLOG 1, MITOCHONDRIAL-RELATED"/>
    <property type="match status" value="1"/>
</dbReference>
<evidence type="ECO:0000256" key="11">
    <source>
        <dbReference type="ARBA" id="ARBA00067609"/>
    </source>
</evidence>
<dbReference type="PROSITE" id="PS50076">
    <property type="entry name" value="DNAJ_2"/>
    <property type="match status" value="1"/>
</dbReference>
<comment type="cofactor">
    <cofactor evidence="12">
        <name>Zn(2+)</name>
        <dbReference type="ChEBI" id="CHEBI:29105"/>
    </cofactor>
    <text evidence="12">Binds 2 Zn(2+) ions per monomer.</text>
</comment>
<dbReference type="Pfam" id="PF00226">
    <property type="entry name" value="DnaJ"/>
    <property type="match status" value="1"/>
</dbReference>
<evidence type="ECO:0000256" key="7">
    <source>
        <dbReference type="ARBA" id="ARBA00023016"/>
    </source>
</evidence>
<dbReference type="GO" id="GO:0042026">
    <property type="term" value="P:protein refolding"/>
    <property type="evidence" value="ECO:0007669"/>
    <property type="project" value="TreeGrafter"/>
</dbReference>
<dbReference type="InterPro" id="IPR036869">
    <property type="entry name" value="J_dom_sf"/>
</dbReference>
<evidence type="ECO:0000256" key="13">
    <source>
        <dbReference type="PROSITE-ProRule" id="PRU00546"/>
    </source>
</evidence>
<accession>A0A6N4RFN6</accession>
<dbReference type="GO" id="GO:0009408">
    <property type="term" value="P:response to heat"/>
    <property type="evidence" value="ECO:0007669"/>
    <property type="project" value="InterPro"/>
</dbReference>
<dbReference type="PROSITE" id="PS51188">
    <property type="entry name" value="ZF_CR"/>
    <property type="match status" value="1"/>
</dbReference>
<reference evidence="16 17" key="1">
    <citation type="journal article" date="2017" name="Nat. Commun.">
        <title>In situ click chemistry generation of cyclooxygenase-2 inhibitors.</title>
        <authorList>
            <person name="Bhardwaj A."/>
            <person name="Kaur J."/>
            <person name="Wuest M."/>
            <person name="Wuest F."/>
        </authorList>
    </citation>
    <scope>NUCLEOTIDE SEQUENCE [LARGE SCALE GENOMIC DNA]</scope>
    <source>
        <strain evidence="16">S2_018_000_R2_106</strain>
    </source>
</reference>
<feature type="repeat" description="CXXCXGXG motif" evidence="12">
    <location>
        <begin position="177"/>
        <end position="184"/>
    </location>
</feature>
<dbReference type="CDD" id="cd10719">
    <property type="entry name" value="DnaJ_zf"/>
    <property type="match status" value="1"/>
</dbReference>
<dbReference type="Gene3D" id="2.60.260.20">
    <property type="entry name" value="Urease metallochaperone UreE, N-terminal domain"/>
    <property type="match status" value="2"/>
</dbReference>
<comment type="subunit">
    <text evidence="12">Homodimer.</text>
</comment>
<keyword evidence="5 12" id="KW-0863">Zinc-finger</keyword>
<evidence type="ECO:0000256" key="10">
    <source>
        <dbReference type="ARBA" id="ARBA00061004"/>
    </source>
</evidence>
<dbReference type="CDD" id="cd06257">
    <property type="entry name" value="DnaJ"/>
    <property type="match status" value="1"/>
</dbReference>
<dbReference type="PRINTS" id="PR00625">
    <property type="entry name" value="JDOMAIN"/>
</dbReference>
<sequence>MARDYYDILGVSRSADEAALKSAYRKKAMEFHPDRNPGNKDAEAKFKEVNEAYDVLKDAQKRAAYDRFGHDAFAQGGMGGGARGPQGGFGQGMGGFQFDGNFEDLFEDLMGGIFGGGGQQQTRKTHTQRGSDLRYNLEVNLKDAYTGTKVDLKFPTTIVCETCKGSGAKEGSKPVTCGTCKGSGNVTFRQGFFQMSRTCPDCGGTGQQIKDKCKDCGGSGRVRHTKNLSVTIPAGVDDGTRLRLAGEGEAGTHGGPAGDLYVFISIANHPLFARDGMHLHLEVPVSMLDAALGTEIQIPTPDGGKTALKIPAGSQPNDKVRLPGMGMPAMGRPKDKGDIVAHLHVTVPQHLSKKQKEQLEALRSELEPGRVESSFMSKLRKFWNE</sequence>
<feature type="repeat" description="CXXCXGXG motif" evidence="12">
    <location>
        <begin position="160"/>
        <end position="167"/>
    </location>
</feature>
<dbReference type="Proteomes" id="UP000320948">
    <property type="component" value="Unassembled WGS sequence"/>
</dbReference>
<dbReference type="PANTHER" id="PTHR43096:SF48">
    <property type="entry name" value="CHAPERONE PROTEIN DNAJ"/>
    <property type="match status" value="1"/>
</dbReference>
<dbReference type="GO" id="GO:0031072">
    <property type="term" value="F:heat shock protein binding"/>
    <property type="evidence" value="ECO:0007669"/>
    <property type="project" value="InterPro"/>
</dbReference>
<evidence type="ECO:0000313" key="16">
    <source>
        <dbReference type="EMBL" id="TKW61988.1"/>
    </source>
</evidence>
<feature type="repeat" description="CXXCXGXG motif" evidence="12">
    <location>
        <begin position="199"/>
        <end position="206"/>
    </location>
</feature>
<evidence type="ECO:0000259" key="15">
    <source>
        <dbReference type="PROSITE" id="PS51188"/>
    </source>
</evidence>
<comment type="caution">
    <text evidence="16">The sequence shown here is derived from an EMBL/GenBank/DDBJ whole genome shotgun (WGS) entry which is preliminary data.</text>
</comment>
<dbReference type="InterPro" id="IPR036410">
    <property type="entry name" value="HSP_DnaJ_Cys-rich_dom_sf"/>
</dbReference>
<evidence type="ECO:0000256" key="2">
    <source>
        <dbReference type="ARBA" id="ARBA00022705"/>
    </source>
</evidence>
<dbReference type="NCBIfam" id="NF008035">
    <property type="entry name" value="PRK10767.1"/>
    <property type="match status" value="1"/>
</dbReference>
<keyword evidence="2 12" id="KW-0235">DNA replication</keyword>
<keyword evidence="4 12" id="KW-0677">Repeat</keyword>
<evidence type="ECO:0000313" key="17">
    <source>
        <dbReference type="Proteomes" id="UP000320948"/>
    </source>
</evidence>
<dbReference type="GO" id="GO:0005524">
    <property type="term" value="F:ATP binding"/>
    <property type="evidence" value="ECO:0007669"/>
    <property type="project" value="InterPro"/>
</dbReference>
<comment type="function">
    <text evidence="9 12">Participates actively in the response to hyperosmotic and heat shock by preventing the aggregation of stress-denatured proteins and by disaggregating proteins, also in an autonomous, DnaK-independent fashion. Unfolded proteins bind initially to DnaJ; upon interaction with the DnaJ-bound protein, DnaK hydrolyzes its bound ATP, resulting in the formation of a stable complex. GrpE releases ADP from DnaK; ATP binding to DnaK triggers the release of the substrate protein, thus completing the reaction cycle. Several rounds of ATP-dependent interactions between DnaJ, DnaK and GrpE are required for fully efficient folding. Also involved, together with DnaK and GrpE, in the DNA replication of plasmids through activation of initiation proteins.</text>
</comment>
<feature type="binding site" evidence="12">
    <location>
        <position position="180"/>
    </location>
    <ligand>
        <name>Zn(2+)</name>
        <dbReference type="ChEBI" id="CHEBI:29105"/>
        <label>2</label>
    </ligand>
</feature>
<dbReference type="InterPro" id="IPR001305">
    <property type="entry name" value="HSP_DnaJ_Cys-rich_dom"/>
</dbReference>
<feature type="binding site" evidence="12">
    <location>
        <position position="177"/>
    </location>
    <ligand>
        <name>Zn(2+)</name>
        <dbReference type="ChEBI" id="CHEBI:29105"/>
        <label>2</label>
    </ligand>
</feature>
<feature type="binding site" evidence="12">
    <location>
        <position position="202"/>
    </location>
    <ligand>
        <name>Zn(2+)</name>
        <dbReference type="ChEBI" id="CHEBI:29105"/>
        <label>2</label>
    </ligand>
</feature>
<feature type="binding site" evidence="12">
    <location>
        <position position="163"/>
    </location>
    <ligand>
        <name>Zn(2+)</name>
        <dbReference type="ChEBI" id="CHEBI:29105"/>
        <label>1</label>
    </ligand>
</feature>
<evidence type="ECO:0000256" key="8">
    <source>
        <dbReference type="ARBA" id="ARBA00023186"/>
    </source>
</evidence>
<dbReference type="EMBL" id="VAFM01000001">
    <property type="protein sequence ID" value="TKW61988.1"/>
    <property type="molecule type" value="Genomic_DNA"/>
</dbReference>
<dbReference type="PROSITE" id="PS00636">
    <property type="entry name" value="DNAJ_1"/>
    <property type="match status" value="1"/>
</dbReference>
<feature type="domain" description="CR-type" evidence="15">
    <location>
        <begin position="147"/>
        <end position="225"/>
    </location>
</feature>
<dbReference type="Pfam" id="PF01556">
    <property type="entry name" value="DnaJ_C"/>
    <property type="match status" value="1"/>
</dbReference>
<comment type="similarity">
    <text evidence="10 12">Belongs to the DnaJ family.</text>
</comment>
<dbReference type="InterPro" id="IPR002939">
    <property type="entry name" value="DnaJ_C"/>
</dbReference>
<dbReference type="NCBIfam" id="TIGR02349">
    <property type="entry name" value="DnaJ_bact"/>
    <property type="match status" value="1"/>
</dbReference>
<keyword evidence="3 12" id="KW-0479">Metal-binding</keyword>
<feature type="binding site" evidence="12">
    <location>
        <position position="160"/>
    </location>
    <ligand>
        <name>Zn(2+)</name>
        <dbReference type="ChEBI" id="CHEBI:29105"/>
        <label>1</label>
    </ligand>
</feature>
<evidence type="ECO:0000256" key="12">
    <source>
        <dbReference type="HAMAP-Rule" id="MF_01152"/>
    </source>
</evidence>
<comment type="domain">
    <text evidence="12">The J domain is necessary and sufficient to stimulate DnaK ATPase activity. Zinc center 1 plays an important role in the autonomous, DnaK-independent chaperone activity of DnaJ. Zinc center 2 is essential for interaction with DnaK and for DnaJ activity.</text>
</comment>
<dbReference type="FunFam" id="2.60.260.20:FF:000009">
    <property type="entry name" value="Putative Mitochondrial DnaJ chaperone"/>
    <property type="match status" value="1"/>
</dbReference>
<organism evidence="16 17">
    <name type="scientific">Blastochloris viridis</name>
    <name type="common">Rhodopseudomonas viridis</name>
    <dbReference type="NCBI Taxonomy" id="1079"/>
    <lineage>
        <taxon>Bacteria</taxon>
        <taxon>Pseudomonadati</taxon>
        <taxon>Pseudomonadota</taxon>
        <taxon>Alphaproteobacteria</taxon>
        <taxon>Hyphomicrobiales</taxon>
        <taxon>Blastochloridaceae</taxon>
        <taxon>Blastochloris</taxon>
    </lineage>
</organism>
<evidence type="ECO:0000256" key="1">
    <source>
        <dbReference type="ARBA" id="ARBA00022490"/>
    </source>
</evidence>
<dbReference type="GO" id="GO:0051082">
    <property type="term" value="F:unfolded protein binding"/>
    <property type="evidence" value="ECO:0007669"/>
    <property type="project" value="UniProtKB-UniRule"/>
</dbReference>
<gene>
    <name evidence="12 16" type="primary">dnaJ</name>
    <name evidence="16" type="ORF">DI628_05035</name>
</gene>
<dbReference type="InterPro" id="IPR001623">
    <property type="entry name" value="DnaJ_domain"/>
</dbReference>
<feature type="domain" description="J" evidence="14">
    <location>
        <begin position="4"/>
        <end position="69"/>
    </location>
</feature>
<dbReference type="Gene3D" id="2.10.230.10">
    <property type="entry name" value="Heat shock protein DnaJ, cysteine-rich domain"/>
    <property type="match status" value="1"/>
</dbReference>
<dbReference type="GO" id="GO:0006260">
    <property type="term" value="P:DNA replication"/>
    <property type="evidence" value="ECO:0007669"/>
    <property type="project" value="UniProtKB-KW"/>
</dbReference>
<dbReference type="FunFam" id="2.60.260.20:FF:000005">
    <property type="entry name" value="Chaperone protein dnaJ 1, mitochondrial"/>
    <property type="match status" value="1"/>
</dbReference>
<dbReference type="SUPFAM" id="SSF57938">
    <property type="entry name" value="DnaJ/Hsp40 cysteine-rich domain"/>
    <property type="match status" value="1"/>
</dbReference>
<evidence type="ECO:0000256" key="6">
    <source>
        <dbReference type="ARBA" id="ARBA00022833"/>
    </source>
</evidence>
<dbReference type="InterPro" id="IPR018253">
    <property type="entry name" value="DnaJ_domain_CS"/>
</dbReference>
<dbReference type="GO" id="GO:0005737">
    <property type="term" value="C:cytoplasm"/>
    <property type="evidence" value="ECO:0007669"/>
    <property type="project" value="UniProtKB-SubCell"/>
</dbReference>
<keyword evidence="7 12" id="KW-0346">Stress response</keyword>
<dbReference type="CDD" id="cd10747">
    <property type="entry name" value="DnaJ_C"/>
    <property type="match status" value="1"/>
</dbReference>
<evidence type="ECO:0000256" key="9">
    <source>
        <dbReference type="ARBA" id="ARBA00053423"/>
    </source>
</evidence>
<dbReference type="FunFam" id="2.10.230.10:FF:000002">
    <property type="entry name" value="Molecular chaperone DnaJ"/>
    <property type="match status" value="1"/>
</dbReference>
<evidence type="ECO:0000259" key="14">
    <source>
        <dbReference type="PROSITE" id="PS50076"/>
    </source>
</evidence>